<dbReference type="InterPro" id="IPR045150">
    <property type="entry name" value="CYB561D1/2"/>
</dbReference>
<gene>
    <name evidence="14" type="ORF">HYFRA_00012019</name>
</gene>
<feature type="compositionally biased region" description="Low complexity" evidence="11">
    <location>
        <begin position="417"/>
        <end position="433"/>
    </location>
</feature>
<comment type="subcellular location">
    <subcellularLocation>
        <location evidence="2">Membrane</location>
        <topology evidence="2">Multi-pass membrane protein</topology>
    </subcellularLocation>
</comment>
<feature type="compositionally biased region" description="Basic residues" evidence="11">
    <location>
        <begin position="269"/>
        <end position="283"/>
    </location>
</feature>
<evidence type="ECO:0000256" key="11">
    <source>
        <dbReference type="SAM" id="MobiDB-lite"/>
    </source>
</evidence>
<evidence type="ECO:0000256" key="6">
    <source>
        <dbReference type="ARBA" id="ARBA00022723"/>
    </source>
</evidence>
<evidence type="ECO:0000256" key="1">
    <source>
        <dbReference type="ARBA" id="ARBA00001970"/>
    </source>
</evidence>
<dbReference type="AlphaFoldDB" id="A0A9N9L2H3"/>
<feature type="region of interest" description="Disordered" evidence="11">
    <location>
        <begin position="477"/>
        <end position="798"/>
    </location>
</feature>
<dbReference type="SMART" id="SM00665">
    <property type="entry name" value="B561"/>
    <property type="match status" value="1"/>
</dbReference>
<comment type="caution">
    <text evidence="14">The sequence shown here is derived from an EMBL/GenBank/DDBJ whole genome shotgun (WGS) entry which is preliminary data.</text>
</comment>
<feature type="transmembrane region" description="Helical" evidence="12">
    <location>
        <begin position="61"/>
        <end position="90"/>
    </location>
</feature>
<feature type="transmembrane region" description="Helical" evidence="12">
    <location>
        <begin position="175"/>
        <end position="196"/>
    </location>
</feature>
<dbReference type="PROSITE" id="PS50939">
    <property type="entry name" value="CYTOCHROME_B561"/>
    <property type="match status" value="1"/>
</dbReference>
<dbReference type="GO" id="GO:0140575">
    <property type="term" value="F:transmembrane monodehydroascorbate reductase activity"/>
    <property type="evidence" value="ECO:0007669"/>
    <property type="project" value="InterPro"/>
</dbReference>
<keyword evidence="4" id="KW-0349">Heme</keyword>
<sequence length="798" mass="87171">MATENLSPAGSSSYSSSTMYVGDGTWDSTRNDFLLPNLMGLNFETMRYNGMGNRFAGMPGYYGLILGHAILAVITFLFVVPAAIMIARFYGRSPRMALRVHIYLQILTVALTTVVFVLGWFAVGPLRKLTNPHHGIGLAIYVLVLVQAVAGACIHSRERKKARTRIPFTLYLHQWIGRATALLGIAQVALGLTLYGSPKWTFILYAIWVAFLVLLFFVYSFRARASIDRMVRRESSHGGTVISDKRSSRFGGIVGPLAAGAGAAALLSGRRRSRSRSRSHSRSRREEVVPSRRGSGTYIEDEKFDHKKKGGGMMDTFMKAAAAVGAAGLAKSWYERKQNRRDDVSVSEYTSVAPETPSRRPSRRHQHTESVYTDATRLEEGRRPHSPLLPGDPSVAAAALSAAEARPTTARPVRPQSRSSYTSYTDSYTNSDSPSRRPQENHGVGKGILAGLGLGWLAKKMADRREKKEVEYEDRIHEEKFEDEKQKRQGGSSRYTGDGFGPSRKQQRPPSTIMSSDLSSIIPSDPHQIRPGSSIPPIPTSLTGGAASSAMGPVQMPHAPPDPQGILHQSESGSEAYVSNGGPPLRRPSERRRRQGDAAAAEAVAAAAELAKEEEARRRRSRNRTDTVNSPVSVKVKVHGDNDRHVTLRRLTQEEAEAERAARGTSKARKKRGDSMSDLSGTDTGADRRRYRRAERAAEKIAEKRAESAPTTPPEPPSTAGGRRAKDSAYYSGKPGDASGVGGTSIASRESHGTWSEMSPSGAGIKSEMGASADERRRRRRQERNRKSGGPTSTVEFS</sequence>
<evidence type="ECO:0000259" key="13">
    <source>
        <dbReference type="PROSITE" id="PS50939"/>
    </source>
</evidence>
<evidence type="ECO:0000256" key="5">
    <source>
        <dbReference type="ARBA" id="ARBA00022692"/>
    </source>
</evidence>
<dbReference type="Proteomes" id="UP000696280">
    <property type="component" value="Unassembled WGS sequence"/>
</dbReference>
<evidence type="ECO:0000256" key="10">
    <source>
        <dbReference type="ARBA" id="ARBA00023136"/>
    </source>
</evidence>
<feature type="transmembrane region" description="Helical" evidence="12">
    <location>
        <begin position="250"/>
        <end position="269"/>
    </location>
</feature>
<evidence type="ECO:0000256" key="3">
    <source>
        <dbReference type="ARBA" id="ARBA00022448"/>
    </source>
</evidence>
<keyword evidence="10 12" id="KW-0472">Membrane</keyword>
<feature type="transmembrane region" description="Helical" evidence="12">
    <location>
        <begin position="102"/>
        <end position="123"/>
    </location>
</feature>
<feature type="region of interest" description="Disordered" evidence="11">
    <location>
        <begin position="265"/>
        <end position="306"/>
    </location>
</feature>
<feature type="compositionally biased region" description="Low complexity" evidence="11">
    <location>
        <begin position="597"/>
        <end position="609"/>
    </location>
</feature>
<feature type="region of interest" description="Disordered" evidence="11">
    <location>
        <begin position="338"/>
        <end position="446"/>
    </location>
</feature>
<dbReference type="GO" id="GO:0046872">
    <property type="term" value="F:metal ion binding"/>
    <property type="evidence" value="ECO:0007669"/>
    <property type="project" value="UniProtKB-KW"/>
</dbReference>
<comment type="cofactor">
    <cofactor evidence="1">
        <name>heme b</name>
        <dbReference type="ChEBI" id="CHEBI:60344"/>
    </cofactor>
</comment>
<evidence type="ECO:0000256" key="7">
    <source>
        <dbReference type="ARBA" id="ARBA00022982"/>
    </source>
</evidence>
<feature type="compositionally biased region" description="Basic and acidic residues" evidence="11">
    <location>
        <begin position="694"/>
        <end position="707"/>
    </location>
</feature>
<dbReference type="InterPro" id="IPR006593">
    <property type="entry name" value="Cyt_b561/ferric_Rdtase_TM"/>
</dbReference>
<dbReference type="CDD" id="cd08760">
    <property type="entry name" value="Cyt_b561_FRRS1_like"/>
    <property type="match status" value="1"/>
</dbReference>
<feature type="compositionally biased region" description="Low complexity" evidence="11">
    <location>
        <begin position="515"/>
        <end position="526"/>
    </location>
</feature>
<evidence type="ECO:0000256" key="4">
    <source>
        <dbReference type="ARBA" id="ARBA00022617"/>
    </source>
</evidence>
<evidence type="ECO:0000313" key="14">
    <source>
        <dbReference type="EMBL" id="CAG8956968.1"/>
    </source>
</evidence>
<keyword evidence="15" id="KW-1185">Reference proteome</keyword>
<reference evidence="14" key="1">
    <citation type="submission" date="2021-07" db="EMBL/GenBank/DDBJ databases">
        <authorList>
            <person name="Durling M."/>
        </authorList>
    </citation>
    <scope>NUCLEOTIDE SEQUENCE</scope>
</reference>
<feature type="transmembrane region" description="Helical" evidence="12">
    <location>
        <begin position="202"/>
        <end position="221"/>
    </location>
</feature>
<evidence type="ECO:0000256" key="8">
    <source>
        <dbReference type="ARBA" id="ARBA00022989"/>
    </source>
</evidence>
<dbReference type="PANTHER" id="PTHR15422">
    <property type="entry name" value="OS05G0565100 PROTEIN"/>
    <property type="match status" value="1"/>
</dbReference>
<keyword evidence="8 12" id="KW-1133">Transmembrane helix</keyword>
<evidence type="ECO:0000256" key="2">
    <source>
        <dbReference type="ARBA" id="ARBA00004141"/>
    </source>
</evidence>
<evidence type="ECO:0000313" key="15">
    <source>
        <dbReference type="Proteomes" id="UP000696280"/>
    </source>
</evidence>
<keyword evidence="5 12" id="KW-0812">Transmembrane</keyword>
<proteinExistence type="predicted"/>
<keyword evidence="9" id="KW-0408">Iron</keyword>
<name>A0A9N9L2H3_9HELO</name>
<dbReference type="Gene3D" id="1.20.120.1770">
    <property type="match status" value="1"/>
</dbReference>
<evidence type="ECO:0000256" key="12">
    <source>
        <dbReference type="SAM" id="Phobius"/>
    </source>
</evidence>
<dbReference type="OrthoDB" id="19261at2759"/>
<protein>
    <recommendedName>
        <fullName evidence="13">Cytochrome b561 domain-containing protein</fullName>
    </recommendedName>
</protein>
<evidence type="ECO:0000256" key="9">
    <source>
        <dbReference type="ARBA" id="ARBA00023004"/>
    </source>
</evidence>
<feature type="transmembrane region" description="Helical" evidence="12">
    <location>
        <begin position="135"/>
        <end position="154"/>
    </location>
</feature>
<keyword evidence="3" id="KW-0813">Transport</keyword>
<organism evidence="14 15">
    <name type="scientific">Hymenoscyphus fraxineus</name>
    <dbReference type="NCBI Taxonomy" id="746836"/>
    <lineage>
        <taxon>Eukaryota</taxon>
        <taxon>Fungi</taxon>
        <taxon>Dikarya</taxon>
        <taxon>Ascomycota</taxon>
        <taxon>Pezizomycotina</taxon>
        <taxon>Leotiomycetes</taxon>
        <taxon>Helotiales</taxon>
        <taxon>Helotiaceae</taxon>
        <taxon>Hymenoscyphus</taxon>
    </lineage>
</organism>
<dbReference type="PANTHER" id="PTHR15422:SF24">
    <property type="entry name" value="DOMON RELATED DOMAIN-CONTAINING PROTEIN"/>
    <property type="match status" value="1"/>
</dbReference>
<feature type="compositionally biased region" description="Polar residues" evidence="11">
    <location>
        <begin position="745"/>
        <end position="759"/>
    </location>
</feature>
<keyword evidence="6" id="KW-0479">Metal-binding</keyword>
<dbReference type="EMBL" id="CAJVRL010000075">
    <property type="protein sequence ID" value="CAG8956968.1"/>
    <property type="molecule type" value="Genomic_DNA"/>
</dbReference>
<dbReference type="GO" id="GO:0020037">
    <property type="term" value="F:heme binding"/>
    <property type="evidence" value="ECO:0007669"/>
    <property type="project" value="TreeGrafter"/>
</dbReference>
<feature type="compositionally biased region" description="Basic and acidic residues" evidence="11">
    <location>
        <begin position="477"/>
        <end position="487"/>
    </location>
</feature>
<accession>A0A9N9L2H3</accession>
<feature type="compositionally biased region" description="Low complexity" evidence="11">
    <location>
        <begin position="396"/>
        <end position="405"/>
    </location>
</feature>
<keyword evidence="7" id="KW-0249">Electron transport</keyword>
<dbReference type="Pfam" id="PF03188">
    <property type="entry name" value="Cytochrom_B561"/>
    <property type="match status" value="1"/>
</dbReference>
<feature type="domain" description="Cytochrome b561" evidence="13">
    <location>
        <begin position="35"/>
        <end position="225"/>
    </location>
</feature>
<dbReference type="GO" id="GO:0016020">
    <property type="term" value="C:membrane"/>
    <property type="evidence" value="ECO:0007669"/>
    <property type="project" value="UniProtKB-SubCell"/>
</dbReference>